<gene>
    <name evidence="4" type="ORF">PEPS_34410</name>
</gene>
<keyword evidence="5" id="KW-1185">Reference proteome</keyword>
<evidence type="ECO:0000256" key="2">
    <source>
        <dbReference type="SAM" id="Phobius"/>
    </source>
</evidence>
<evidence type="ECO:0000256" key="1">
    <source>
        <dbReference type="SAM" id="MobiDB-lite"/>
    </source>
</evidence>
<feature type="transmembrane region" description="Helical" evidence="2">
    <location>
        <begin position="66"/>
        <end position="88"/>
    </location>
</feature>
<feature type="compositionally biased region" description="Acidic residues" evidence="1">
    <location>
        <begin position="523"/>
        <end position="534"/>
    </location>
</feature>
<keyword evidence="4" id="KW-0614">Plasmid</keyword>
<dbReference type="Gene3D" id="3.40.50.410">
    <property type="entry name" value="von Willebrand factor, type A domain"/>
    <property type="match status" value="1"/>
</dbReference>
<dbReference type="EMBL" id="AP025294">
    <property type="protein sequence ID" value="BDD01161.1"/>
    <property type="molecule type" value="Genomic_DNA"/>
</dbReference>
<dbReference type="InterPro" id="IPR002035">
    <property type="entry name" value="VWF_A"/>
</dbReference>
<sequence length="575" mass="65713">MYQHLFPVNWQAFHFLRPQLLWLIVPLLLTVIFGLLTVARKEKWQKVIAPHLRPYVILKGSQKSKFLMNMLMGLLGTLMILALSGPAWKKINLPDKQLESPFIILLDLSQSMIANDFQPNRLQWAKFKIQDLLDLDVRAQTALIGYAGTAHTIVPLSEDYRIIDLHLEGIKPTIMPLQGSDLNRGLQQVDSLLQTQPLKSTILLMTDEIAEPQVNQLQQYVLSHDHRLIVFPVATTQGSEIPQPMGRDVFRDQAGEPVRSALQQQWLQQLSGVKNIEVVQPTLDNSDIEKIAKAVRTHLKYKDEPQTKDDWQDAGLPLLVPAAFLLLFWFRKGWVLYSLPVLLLMGCQSKPDFQFRDLWLTRDYQAQKRIAKGDYEGAAKLYEEPIRKGIAYFKGGDYERAIAAFQQDTSTMGQYNLALSYLKNGDSLSAQILFQQVAENDSSFAPAQYYEQMLDQYLMQSERAVNLDSATEVSETERAKNKQNDSMEDLGGGGQEAKKEDMKKERLEETVGTDTRKAKELDEVPDDFQAEDQAPDNAKVMLQKVDDDPANFLKKKFRMQFKKYKNKSADDDSIW</sequence>
<feature type="compositionally biased region" description="Basic and acidic residues" evidence="1">
    <location>
        <begin position="496"/>
        <end position="522"/>
    </location>
</feature>
<keyword evidence="2" id="KW-0812">Transmembrane</keyword>
<evidence type="ECO:0000313" key="4">
    <source>
        <dbReference type="EMBL" id="BDD01161.1"/>
    </source>
</evidence>
<dbReference type="InterPro" id="IPR050768">
    <property type="entry name" value="UPF0353/GerABKA_families"/>
</dbReference>
<dbReference type="SMART" id="SM00327">
    <property type="entry name" value="VWA"/>
    <property type="match status" value="1"/>
</dbReference>
<dbReference type="InterPro" id="IPR036465">
    <property type="entry name" value="vWFA_dom_sf"/>
</dbReference>
<dbReference type="RefSeq" id="WP_338398758.1">
    <property type="nucleotide sequence ID" value="NZ_AP025294.1"/>
</dbReference>
<organism evidence="4 5">
    <name type="scientific">Persicobacter psychrovividus</name>
    <dbReference type="NCBI Taxonomy" id="387638"/>
    <lineage>
        <taxon>Bacteria</taxon>
        <taxon>Pseudomonadati</taxon>
        <taxon>Bacteroidota</taxon>
        <taxon>Cytophagia</taxon>
        <taxon>Cytophagales</taxon>
        <taxon>Persicobacteraceae</taxon>
        <taxon>Persicobacter</taxon>
    </lineage>
</organism>
<protein>
    <recommendedName>
        <fullName evidence="3">VWFA domain-containing protein</fullName>
    </recommendedName>
</protein>
<dbReference type="InterPro" id="IPR011990">
    <property type="entry name" value="TPR-like_helical_dom_sf"/>
</dbReference>
<dbReference type="SUPFAM" id="SSF53300">
    <property type="entry name" value="vWA-like"/>
    <property type="match status" value="1"/>
</dbReference>
<keyword evidence="2" id="KW-0472">Membrane</keyword>
<evidence type="ECO:0000259" key="3">
    <source>
        <dbReference type="SMART" id="SM00327"/>
    </source>
</evidence>
<dbReference type="Pfam" id="PF13519">
    <property type="entry name" value="VWA_2"/>
    <property type="match status" value="1"/>
</dbReference>
<dbReference type="PANTHER" id="PTHR22550">
    <property type="entry name" value="SPORE GERMINATION PROTEIN"/>
    <property type="match status" value="1"/>
</dbReference>
<accession>A0ABM7VJI0</accession>
<reference evidence="4 5" key="1">
    <citation type="submission" date="2021-12" db="EMBL/GenBank/DDBJ databases">
        <title>Genome sequencing of bacteria with rrn-lacking chromosome and rrn-plasmid.</title>
        <authorList>
            <person name="Anda M."/>
            <person name="Iwasaki W."/>
        </authorList>
    </citation>
    <scope>NUCLEOTIDE SEQUENCE [LARGE SCALE GENOMIC DNA]</scope>
    <source>
        <strain evidence="4 5">NBRC 101262</strain>
        <plasmid evidence="4 5">pPP2</plasmid>
    </source>
</reference>
<feature type="domain" description="VWFA" evidence="3">
    <location>
        <begin position="99"/>
        <end position="268"/>
    </location>
</feature>
<feature type="transmembrane region" description="Helical" evidence="2">
    <location>
        <begin position="20"/>
        <end position="39"/>
    </location>
</feature>
<keyword evidence="2" id="KW-1133">Transmembrane helix</keyword>
<proteinExistence type="predicted"/>
<dbReference type="Gene3D" id="1.25.40.10">
    <property type="entry name" value="Tetratricopeptide repeat domain"/>
    <property type="match status" value="1"/>
</dbReference>
<name>A0ABM7VJI0_9BACT</name>
<dbReference type="Proteomes" id="UP001354989">
    <property type="component" value="Plasmid pPP2"/>
</dbReference>
<feature type="region of interest" description="Disordered" evidence="1">
    <location>
        <begin position="468"/>
        <end position="538"/>
    </location>
</feature>
<dbReference type="PANTHER" id="PTHR22550:SF14">
    <property type="entry name" value="VWFA DOMAIN-CONTAINING PROTEIN"/>
    <property type="match status" value="1"/>
</dbReference>
<dbReference type="SUPFAM" id="SSF48452">
    <property type="entry name" value="TPR-like"/>
    <property type="match status" value="1"/>
</dbReference>
<feature type="compositionally biased region" description="Basic and acidic residues" evidence="1">
    <location>
        <begin position="475"/>
        <end position="485"/>
    </location>
</feature>
<geneLocation type="plasmid" evidence="4 5">
    <name>pPP2</name>
</geneLocation>
<evidence type="ECO:0000313" key="5">
    <source>
        <dbReference type="Proteomes" id="UP001354989"/>
    </source>
</evidence>